<keyword evidence="4 5" id="KW-0472">Membrane</keyword>
<protein>
    <submittedName>
        <fullName evidence="6">Murein hydrolase effector protein</fullName>
    </submittedName>
</protein>
<gene>
    <name evidence="6" type="ORF">AMS66_21330</name>
</gene>
<evidence type="ECO:0000256" key="5">
    <source>
        <dbReference type="SAM" id="Phobius"/>
    </source>
</evidence>
<organism evidence="6 7">
    <name type="scientific">Paenibacillus xylanivorans</name>
    <dbReference type="NCBI Taxonomy" id="1705561"/>
    <lineage>
        <taxon>Bacteria</taxon>
        <taxon>Bacillati</taxon>
        <taxon>Bacillota</taxon>
        <taxon>Bacilli</taxon>
        <taxon>Bacillales</taxon>
        <taxon>Paenibacillaceae</taxon>
        <taxon>Paenibacillus</taxon>
    </lineage>
</organism>
<dbReference type="RefSeq" id="WP_053782695.1">
    <property type="nucleotide sequence ID" value="NZ_LITU01000070.1"/>
</dbReference>
<sequence>MIGFLCLLLTVGIYWVAKRMYRNLPKVYLSPLLITPLLVVGVLLATGTDYAAYSSGGKWLSLLLQPATVAFAIPLYTFFHVLKKHISEIVFSVMTGSVVAVLSSALLAKWLRLDSGLIHSLIPRSITTPIAMNVSATIGGIPAVTAVFVIMTGLLGAIMGPSIVKMLRIDGEIARGTLLGTGAHGTGTSKAFELSSLTGTISSISMVLAALFTLAVAPILSKLIFP</sequence>
<evidence type="ECO:0000313" key="6">
    <source>
        <dbReference type="EMBL" id="KOY14504.1"/>
    </source>
</evidence>
<evidence type="ECO:0000313" key="7">
    <source>
        <dbReference type="Proteomes" id="UP000037688"/>
    </source>
</evidence>
<keyword evidence="3 5" id="KW-1133">Transmembrane helix</keyword>
<feature type="transmembrane region" description="Helical" evidence="5">
    <location>
        <begin position="89"/>
        <end position="110"/>
    </location>
</feature>
<dbReference type="GO" id="GO:0016787">
    <property type="term" value="F:hydrolase activity"/>
    <property type="evidence" value="ECO:0007669"/>
    <property type="project" value="UniProtKB-KW"/>
</dbReference>
<evidence type="ECO:0000256" key="3">
    <source>
        <dbReference type="ARBA" id="ARBA00022989"/>
    </source>
</evidence>
<dbReference type="InterPro" id="IPR007300">
    <property type="entry name" value="CidB/LrgB"/>
</dbReference>
<keyword evidence="7" id="KW-1185">Reference proteome</keyword>
<reference evidence="6 7" key="1">
    <citation type="submission" date="2015-08" db="EMBL/GenBank/DDBJ databases">
        <title>Draft genome sequence of cellulolytic and xylanolytic Paenibacillus sp. A59, isolated from a decaying forest soil from Patagonia, Argentina.</title>
        <authorList>
            <person name="Ghio S."/>
            <person name="Caceres A.M."/>
            <person name="Talia P."/>
            <person name="Grasso D."/>
            <person name="Campos E."/>
        </authorList>
    </citation>
    <scope>NUCLEOTIDE SEQUENCE [LARGE SCALE GENOMIC DNA]</scope>
    <source>
        <strain evidence="6 7">A59</strain>
    </source>
</reference>
<keyword evidence="6" id="KW-0378">Hydrolase</keyword>
<dbReference type="GO" id="GO:0016020">
    <property type="term" value="C:membrane"/>
    <property type="evidence" value="ECO:0007669"/>
    <property type="project" value="UniProtKB-SubCell"/>
</dbReference>
<keyword evidence="2 5" id="KW-0812">Transmembrane</keyword>
<accession>A0A0N0UH83</accession>
<feature type="transmembrane region" description="Helical" evidence="5">
    <location>
        <begin position="130"/>
        <end position="158"/>
    </location>
</feature>
<evidence type="ECO:0000256" key="4">
    <source>
        <dbReference type="ARBA" id="ARBA00023136"/>
    </source>
</evidence>
<dbReference type="PATRIC" id="fig|1705561.3.peg.4450"/>
<dbReference type="OrthoDB" id="9811701at2"/>
<proteinExistence type="predicted"/>
<name>A0A0N0UH83_9BACL</name>
<evidence type="ECO:0000256" key="2">
    <source>
        <dbReference type="ARBA" id="ARBA00022692"/>
    </source>
</evidence>
<dbReference type="Proteomes" id="UP000037688">
    <property type="component" value="Unassembled WGS sequence"/>
</dbReference>
<dbReference type="AlphaFoldDB" id="A0A0N0UH83"/>
<feature type="transmembrane region" description="Helical" evidence="5">
    <location>
        <begin position="204"/>
        <end position="225"/>
    </location>
</feature>
<dbReference type="PANTHER" id="PTHR30249:SF3">
    <property type="entry name" value="MUREIN HYDROLASE EXPORT REGULATOR"/>
    <property type="match status" value="1"/>
</dbReference>
<comment type="subcellular location">
    <subcellularLocation>
        <location evidence="1">Membrane</location>
        <topology evidence="1">Multi-pass membrane protein</topology>
    </subcellularLocation>
</comment>
<comment type="caution">
    <text evidence="6">The sequence shown here is derived from an EMBL/GenBank/DDBJ whole genome shotgun (WGS) entry which is preliminary data.</text>
</comment>
<dbReference type="Pfam" id="PF04172">
    <property type="entry name" value="LrgB"/>
    <property type="match status" value="1"/>
</dbReference>
<dbReference type="PANTHER" id="PTHR30249">
    <property type="entry name" value="PUTATIVE SEROTONIN TRANSPORTER"/>
    <property type="match status" value="1"/>
</dbReference>
<feature type="transmembrane region" description="Helical" evidence="5">
    <location>
        <begin position="27"/>
        <end position="47"/>
    </location>
</feature>
<dbReference type="EMBL" id="LITU01000070">
    <property type="protein sequence ID" value="KOY14504.1"/>
    <property type="molecule type" value="Genomic_DNA"/>
</dbReference>
<feature type="transmembrane region" description="Helical" evidence="5">
    <location>
        <begin position="59"/>
        <end position="82"/>
    </location>
</feature>
<evidence type="ECO:0000256" key="1">
    <source>
        <dbReference type="ARBA" id="ARBA00004141"/>
    </source>
</evidence>
<dbReference type="NCBIfam" id="TIGR00659">
    <property type="entry name" value="CidB/LrgB family autolysis modulator"/>
    <property type="match status" value="1"/>
</dbReference>
<dbReference type="InterPro" id="IPR005261">
    <property type="entry name" value="YohK-like"/>
</dbReference>